<organism evidence="1 2">
    <name type="scientific">Oryza sativa subsp. japonica</name>
    <name type="common">Rice</name>
    <dbReference type="NCBI Taxonomy" id="39947"/>
    <lineage>
        <taxon>Eukaryota</taxon>
        <taxon>Viridiplantae</taxon>
        <taxon>Streptophyta</taxon>
        <taxon>Embryophyta</taxon>
        <taxon>Tracheophyta</taxon>
        <taxon>Spermatophyta</taxon>
        <taxon>Magnoliopsida</taxon>
        <taxon>Liliopsida</taxon>
        <taxon>Poales</taxon>
        <taxon>Poaceae</taxon>
        <taxon>BOP clade</taxon>
        <taxon>Oryzoideae</taxon>
        <taxon>Oryzeae</taxon>
        <taxon>Oryzinae</taxon>
        <taxon>Oryza</taxon>
        <taxon>Oryza sativa</taxon>
    </lineage>
</organism>
<dbReference type="EMBL" id="AP014957">
    <property type="protein sequence ID" value="BAS70605.1"/>
    <property type="molecule type" value="Genomic_DNA"/>
</dbReference>
<accession>A0A0P0UYV3</accession>
<proteinExistence type="predicted"/>
<dbReference type="AlphaFoldDB" id="A0A0P0UYV3"/>
<dbReference type="Proteomes" id="UP000059680">
    <property type="component" value="Chromosome 1"/>
</dbReference>
<reference evidence="1 2" key="2">
    <citation type="journal article" date="2013" name="Plant Cell Physiol.">
        <title>Rice Annotation Project Database (RAP-DB): an integrative and interactive database for rice genomics.</title>
        <authorList>
            <person name="Sakai H."/>
            <person name="Lee S.S."/>
            <person name="Tanaka T."/>
            <person name="Numa H."/>
            <person name="Kim J."/>
            <person name="Kawahara Y."/>
            <person name="Wakimoto H."/>
            <person name="Yang C.C."/>
            <person name="Iwamoto M."/>
            <person name="Abe T."/>
            <person name="Yamada Y."/>
            <person name="Muto A."/>
            <person name="Inokuchi H."/>
            <person name="Ikemura T."/>
            <person name="Matsumoto T."/>
            <person name="Sasaki T."/>
            <person name="Itoh T."/>
        </authorList>
    </citation>
    <scope>NUCLEOTIDE SEQUENCE [LARGE SCALE GENOMIC DNA]</scope>
    <source>
        <strain evidence="2">cv. Nipponbare</strain>
    </source>
</reference>
<reference evidence="2" key="1">
    <citation type="journal article" date="2005" name="Nature">
        <title>The map-based sequence of the rice genome.</title>
        <authorList>
            <consortium name="International rice genome sequencing project (IRGSP)"/>
            <person name="Matsumoto T."/>
            <person name="Wu J."/>
            <person name="Kanamori H."/>
            <person name="Katayose Y."/>
            <person name="Fujisawa M."/>
            <person name="Namiki N."/>
            <person name="Mizuno H."/>
            <person name="Yamamoto K."/>
            <person name="Antonio B.A."/>
            <person name="Baba T."/>
            <person name="Sakata K."/>
            <person name="Nagamura Y."/>
            <person name="Aoki H."/>
            <person name="Arikawa K."/>
            <person name="Arita K."/>
            <person name="Bito T."/>
            <person name="Chiden Y."/>
            <person name="Fujitsuka N."/>
            <person name="Fukunaka R."/>
            <person name="Hamada M."/>
            <person name="Harada C."/>
            <person name="Hayashi A."/>
            <person name="Hijishita S."/>
            <person name="Honda M."/>
            <person name="Hosokawa S."/>
            <person name="Ichikawa Y."/>
            <person name="Idonuma A."/>
            <person name="Iijima M."/>
            <person name="Ikeda M."/>
            <person name="Ikeno M."/>
            <person name="Ito K."/>
            <person name="Ito S."/>
            <person name="Ito T."/>
            <person name="Ito Y."/>
            <person name="Ito Y."/>
            <person name="Iwabuchi A."/>
            <person name="Kamiya K."/>
            <person name="Karasawa W."/>
            <person name="Kurita K."/>
            <person name="Katagiri S."/>
            <person name="Kikuta A."/>
            <person name="Kobayashi H."/>
            <person name="Kobayashi N."/>
            <person name="Machita K."/>
            <person name="Maehara T."/>
            <person name="Masukawa M."/>
            <person name="Mizubayashi T."/>
            <person name="Mukai Y."/>
            <person name="Nagasaki H."/>
            <person name="Nagata Y."/>
            <person name="Naito S."/>
            <person name="Nakashima M."/>
            <person name="Nakama Y."/>
            <person name="Nakamichi Y."/>
            <person name="Nakamura M."/>
            <person name="Meguro A."/>
            <person name="Negishi M."/>
            <person name="Ohta I."/>
            <person name="Ohta T."/>
            <person name="Okamoto M."/>
            <person name="Ono N."/>
            <person name="Saji S."/>
            <person name="Sakaguchi M."/>
            <person name="Sakai K."/>
            <person name="Shibata M."/>
            <person name="Shimokawa T."/>
            <person name="Song J."/>
            <person name="Takazaki Y."/>
            <person name="Terasawa K."/>
            <person name="Tsugane M."/>
            <person name="Tsuji K."/>
            <person name="Ueda S."/>
            <person name="Waki K."/>
            <person name="Yamagata H."/>
            <person name="Yamamoto M."/>
            <person name="Yamamoto S."/>
            <person name="Yamane H."/>
            <person name="Yoshiki S."/>
            <person name="Yoshihara R."/>
            <person name="Yukawa K."/>
            <person name="Zhong H."/>
            <person name="Yano M."/>
            <person name="Yuan Q."/>
            <person name="Ouyang S."/>
            <person name="Liu J."/>
            <person name="Jones K.M."/>
            <person name="Gansberger K."/>
            <person name="Moffat K."/>
            <person name="Hill J."/>
            <person name="Bera J."/>
            <person name="Fadrosh D."/>
            <person name="Jin S."/>
            <person name="Johri S."/>
            <person name="Kim M."/>
            <person name="Overton L."/>
            <person name="Reardon M."/>
            <person name="Tsitrin T."/>
            <person name="Vuong H."/>
            <person name="Weaver B."/>
            <person name="Ciecko A."/>
            <person name="Tallon L."/>
            <person name="Jackson J."/>
            <person name="Pai G."/>
            <person name="Aken S.V."/>
            <person name="Utterback T."/>
            <person name="Reidmuller S."/>
            <person name="Feldblyum T."/>
            <person name="Hsiao J."/>
            <person name="Zismann V."/>
            <person name="Iobst S."/>
            <person name="de Vazeille A.R."/>
            <person name="Buell C.R."/>
            <person name="Ying K."/>
            <person name="Li Y."/>
            <person name="Lu T."/>
            <person name="Huang Y."/>
            <person name="Zhao Q."/>
            <person name="Feng Q."/>
            <person name="Zhang L."/>
            <person name="Zhu J."/>
            <person name="Weng Q."/>
            <person name="Mu J."/>
            <person name="Lu Y."/>
            <person name="Fan D."/>
            <person name="Liu Y."/>
            <person name="Guan J."/>
            <person name="Zhang Y."/>
            <person name="Yu S."/>
            <person name="Liu X."/>
            <person name="Zhang Y."/>
            <person name="Hong G."/>
            <person name="Han B."/>
            <person name="Choisne N."/>
            <person name="Demange N."/>
            <person name="Orjeda G."/>
            <person name="Samain S."/>
            <person name="Cattolico L."/>
            <person name="Pelletier E."/>
            <person name="Couloux A."/>
            <person name="Segurens B."/>
            <person name="Wincker P."/>
            <person name="D'Hont A."/>
            <person name="Scarpelli C."/>
            <person name="Weissenbach J."/>
            <person name="Salanoubat M."/>
            <person name="Quetier F."/>
            <person name="Yu Y."/>
            <person name="Kim H.R."/>
            <person name="Rambo T."/>
            <person name="Currie J."/>
            <person name="Collura K."/>
            <person name="Luo M."/>
            <person name="Yang T."/>
            <person name="Ammiraju J.S.S."/>
            <person name="Engler F."/>
            <person name="Soderlund C."/>
            <person name="Wing R.A."/>
            <person name="Palmer L.E."/>
            <person name="de la Bastide M."/>
            <person name="Spiegel L."/>
            <person name="Nascimento L."/>
            <person name="Zutavern T."/>
            <person name="O'Shaughnessy A."/>
            <person name="Dike S."/>
            <person name="Dedhia N."/>
            <person name="Preston R."/>
            <person name="Balija V."/>
            <person name="McCombie W.R."/>
            <person name="Chow T."/>
            <person name="Chen H."/>
            <person name="Chung M."/>
            <person name="Chen C."/>
            <person name="Shaw J."/>
            <person name="Wu H."/>
            <person name="Hsiao K."/>
            <person name="Chao Y."/>
            <person name="Chu M."/>
            <person name="Cheng C."/>
            <person name="Hour A."/>
            <person name="Lee P."/>
            <person name="Lin S."/>
            <person name="Lin Y."/>
            <person name="Liou J."/>
            <person name="Liu S."/>
            <person name="Hsing Y."/>
            <person name="Raghuvanshi S."/>
            <person name="Mohanty A."/>
            <person name="Bharti A.K."/>
            <person name="Gaur A."/>
            <person name="Gupta V."/>
            <person name="Kumar D."/>
            <person name="Ravi V."/>
            <person name="Vij S."/>
            <person name="Kapur A."/>
            <person name="Khurana P."/>
            <person name="Khurana P."/>
            <person name="Khurana J.P."/>
            <person name="Tyagi A.K."/>
            <person name="Gaikwad K."/>
            <person name="Singh A."/>
            <person name="Dalal V."/>
            <person name="Srivastava S."/>
            <person name="Dixit A."/>
            <person name="Pal A.K."/>
            <person name="Ghazi I.A."/>
            <person name="Yadav M."/>
            <person name="Pandit A."/>
            <person name="Bhargava A."/>
            <person name="Sureshbabu K."/>
            <person name="Batra K."/>
            <person name="Sharma T.R."/>
            <person name="Mohapatra T."/>
            <person name="Singh N.K."/>
            <person name="Messing J."/>
            <person name="Nelson A.B."/>
            <person name="Fuks G."/>
            <person name="Kavchok S."/>
            <person name="Keizer G."/>
            <person name="Linton E."/>
            <person name="Llaca V."/>
            <person name="Song R."/>
            <person name="Tanyolac B."/>
            <person name="Young S."/>
            <person name="Ho-Il K."/>
            <person name="Hahn J.H."/>
            <person name="Sangsakoo G."/>
            <person name="Vanavichit A."/>
            <person name="de Mattos Luiz.A.T."/>
            <person name="Zimmer P.D."/>
            <person name="Malone G."/>
            <person name="Dellagostin O."/>
            <person name="de Oliveira A.C."/>
            <person name="Bevan M."/>
            <person name="Bancroft I."/>
            <person name="Minx P."/>
            <person name="Cordum H."/>
            <person name="Wilson R."/>
            <person name="Cheng Z."/>
            <person name="Jin W."/>
            <person name="Jiang J."/>
            <person name="Leong S.A."/>
            <person name="Iwama H."/>
            <person name="Gojobori T."/>
            <person name="Itoh T."/>
            <person name="Niimura Y."/>
            <person name="Fujii Y."/>
            <person name="Habara T."/>
            <person name="Sakai H."/>
            <person name="Sato Y."/>
            <person name="Wilson G."/>
            <person name="Kumar K."/>
            <person name="McCouch S."/>
            <person name="Juretic N."/>
            <person name="Hoen D."/>
            <person name="Wright S."/>
            <person name="Bruskiewich R."/>
            <person name="Bureau T."/>
            <person name="Miyao A."/>
            <person name="Hirochika H."/>
            <person name="Nishikawa T."/>
            <person name="Kadowaki K."/>
            <person name="Sugiura M."/>
            <person name="Burr B."/>
            <person name="Sasaki T."/>
        </authorList>
    </citation>
    <scope>NUCLEOTIDE SEQUENCE [LARGE SCALE GENOMIC DNA]</scope>
    <source>
        <strain evidence="2">cv. Nipponbare</strain>
    </source>
</reference>
<protein>
    <submittedName>
        <fullName evidence="1">Os01g0169700 protein</fullName>
    </submittedName>
</protein>
<dbReference type="PaxDb" id="39947-A0A0P0UYV3"/>
<sequence>MGGGPRATCNEMRRGRWEHAPSCRSSSPLCVVGSEVGGGRSVDGKVGGARGGKGAIACAPQRAAADWPSAPASTRP</sequence>
<evidence type="ECO:0000313" key="2">
    <source>
        <dbReference type="Proteomes" id="UP000059680"/>
    </source>
</evidence>
<evidence type="ECO:0000313" key="1">
    <source>
        <dbReference type="EMBL" id="BAS70605.1"/>
    </source>
</evidence>
<reference evidence="1 2" key="3">
    <citation type="journal article" date="2013" name="Rice">
        <title>Improvement of the Oryza sativa Nipponbare reference genome using next generation sequence and optical map data.</title>
        <authorList>
            <person name="Kawahara Y."/>
            <person name="de la Bastide M."/>
            <person name="Hamilton J.P."/>
            <person name="Kanamori H."/>
            <person name="McCombie W.R."/>
            <person name="Ouyang S."/>
            <person name="Schwartz D.C."/>
            <person name="Tanaka T."/>
            <person name="Wu J."/>
            <person name="Zhou S."/>
            <person name="Childs K.L."/>
            <person name="Davidson R.M."/>
            <person name="Lin H."/>
            <person name="Quesada-Ocampo L."/>
            <person name="Vaillancourt B."/>
            <person name="Sakai H."/>
            <person name="Lee S.S."/>
            <person name="Kim J."/>
            <person name="Numa H."/>
            <person name="Itoh T."/>
            <person name="Buell C.R."/>
            <person name="Matsumoto T."/>
        </authorList>
    </citation>
    <scope>NUCLEOTIDE SEQUENCE [LARGE SCALE GENOMIC DNA]</scope>
    <source>
        <strain evidence="2">cv. Nipponbare</strain>
    </source>
</reference>
<name>A0A0P0UYV3_ORYSJ</name>
<gene>
    <name evidence="1" type="ordered locus">Os01g0169700</name>
    <name evidence="1" type="ORF">OSNPB_010169700</name>
</gene>
<dbReference type="InParanoid" id="A0A0P0UYV3"/>
<keyword evidence="2" id="KW-1185">Reference proteome</keyword>